<dbReference type="AlphaFoldDB" id="A0A4U9TKS1"/>
<gene>
    <name evidence="1" type="ORF">NCTC12965_01063</name>
</gene>
<dbReference type="RefSeq" id="WP_235167008.1">
    <property type="nucleotide sequence ID" value="NZ_CAMKUH010000012.1"/>
</dbReference>
<proteinExistence type="predicted"/>
<dbReference type="EMBL" id="CABEEZ010000021">
    <property type="protein sequence ID" value="VTR20640.1"/>
    <property type="molecule type" value="Genomic_DNA"/>
</dbReference>
<name>A0A4U9TKS1_SERFO</name>
<accession>A0A4U9TKS1</accession>
<evidence type="ECO:0000313" key="1">
    <source>
        <dbReference type="EMBL" id="VTR20640.1"/>
    </source>
</evidence>
<reference evidence="1" key="1">
    <citation type="submission" date="2019-05" db="EMBL/GenBank/DDBJ databases">
        <authorList>
            <consortium name="Pathogen Informatics"/>
        </authorList>
    </citation>
    <scope>NUCLEOTIDE SEQUENCE [LARGE SCALE GENOMIC DNA]</scope>
    <source>
        <strain evidence="1">NCTC12965</strain>
    </source>
</reference>
<dbReference type="GeneID" id="71766641"/>
<protein>
    <submittedName>
        <fullName evidence="1">Uncharacterized protein</fullName>
    </submittedName>
</protein>
<organism evidence="1">
    <name type="scientific">Serratia fonticola</name>
    <dbReference type="NCBI Taxonomy" id="47917"/>
    <lineage>
        <taxon>Bacteria</taxon>
        <taxon>Pseudomonadati</taxon>
        <taxon>Pseudomonadota</taxon>
        <taxon>Gammaproteobacteria</taxon>
        <taxon>Enterobacterales</taxon>
        <taxon>Yersiniaceae</taxon>
        <taxon>Serratia</taxon>
    </lineage>
</organism>
<sequence length="45" mass="5063">MNNNTQETVDALYRYKINYLCAGVSQAVLTGLAERAEQVKEETVK</sequence>